<proteinExistence type="predicted"/>
<evidence type="ECO:0000313" key="1">
    <source>
        <dbReference type="EMBL" id="KAK8213391.1"/>
    </source>
</evidence>
<organism evidence="1 2">
    <name type="scientific">Zalaria obscura</name>
    <dbReference type="NCBI Taxonomy" id="2024903"/>
    <lineage>
        <taxon>Eukaryota</taxon>
        <taxon>Fungi</taxon>
        <taxon>Dikarya</taxon>
        <taxon>Ascomycota</taxon>
        <taxon>Pezizomycotina</taxon>
        <taxon>Dothideomycetes</taxon>
        <taxon>Dothideomycetidae</taxon>
        <taxon>Dothideales</taxon>
        <taxon>Zalariaceae</taxon>
        <taxon>Zalaria</taxon>
    </lineage>
</organism>
<evidence type="ECO:0000313" key="2">
    <source>
        <dbReference type="Proteomes" id="UP001320706"/>
    </source>
</evidence>
<keyword evidence="2" id="KW-1185">Reference proteome</keyword>
<protein>
    <submittedName>
        <fullName evidence="1">Uncharacterized protein</fullName>
    </submittedName>
</protein>
<sequence length="432" mass="48358">MGLTGVSNSRSVEYLLRTTLMHTSRSIWPVQRSKMHSVATLVPDRYQMRASSLRLHVKSAVAEQHRWNTLQASEALQHTFGLSASGQHITMPSDAGEQYMIRPCASVQEVETIWWPFMQNLGWNRSSYDLATYIGCSKSKMLLVIPKSTGRPEGHIQATIYDNSTGWVAMFIMDAAHRGLGLGRQLFQACMDEFARDGTRYVGLDAVAEQKRTYERRGFVESSLGLVKCFSRELPSMRPLETHAEPSNGLKLVDIKEIPNNLLVQSDLAHTGFERSQLWTDDYKARPDVFGYAVVDSEQPQTKPAHLVSWTTVRRCSQGYRFGPLYARDVDSARVVLAAAMKKATPGRLKESPLRNDPLSEAPESDISERAQLAVEVWSGNPTAERVFEDLGWKKVGVNYHRMWLGGQPTPEQDEGGLAHHGMFAVFDAAIG</sequence>
<gene>
    <name evidence="1" type="ORF">M8818_002690</name>
</gene>
<dbReference type="EMBL" id="JAMKPW020000011">
    <property type="protein sequence ID" value="KAK8213391.1"/>
    <property type="molecule type" value="Genomic_DNA"/>
</dbReference>
<comment type="caution">
    <text evidence="1">The sequence shown here is derived from an EMBL/GenBank/DDBJ whole genome shotgun (WGS) entry which is preliminary data.</text>
</comment>
<dbReference type="Proteomes" id="UP001320706">
    <property type="component" value="Unassembled WGS sequence"/>
</dbReference>
<reference evidence="1" key="1">
    <citation type="submission" date="2024-02" db="EMBL/GenBank/DDBJ databases">
        <title>Metagenome Assembled Genome of Zalaria obscura JY119.</title>
        <authorList>
            <person name="Vighnesh L."/>
            <person name="Jagadeeshwari U."/>
            <person name="Venkata Ramana C."/>
            <person name="Sasikala C."/>
        </authorList>
    </citation>
    <scope>NUCLEOTIDE SEQUENCE</scope>
    <source>
        <strain evidence="1">JY119</strain>
    </source>
</reference>
<name>A0ACC3SH71_9PEZI</name>
<accession>A0ACC3SH71</accession>